<dbReference type="AlphaFoldDB" id="A0A6I4M5C0"/>
<evidence type="ECO:0000313" key="2">
    <source>
        <dbReference type="Proteomes" id="UP000462055"/>
    </source>
</evidence>
<accession>A0A6I4M5C0</accession>
<dbReference type="RefSeq" id="WP_151593777.1">
    <property type="nucleotide sequence ID" value="NZ_WBMS02000008.1"/>
</dbReference>
<name>A0A6I4M5C0_9ACTN</name>
<evidence type="ECO:0000313" key="1">
    <source>
        <dbReference type="EMBL" id="MWA01288.1"/>
    </source>
</evidence>
<organism evidence="1 2">
    <name type="scientific">Actinomadura physcomitrii</name>
    <dbReference type="NCBI Taxonomy" id="2650748"/>
    <lineage>
        <taxon>Bacteria</taxon>
        <taxon>Bacillati</taxon>
        <taxon>Actinomycetota</taxon>
        <taxon>Actinomycetes</taxon>
        <taxon>Streptosporangiales</taxon>
        <taxon>Thermomonosporaceae</taxon>
        <taxon>Actinomadura</taxon>
    </lineage>
</organism>
<keyword evidence="2" id="KW-1185">Reference proteome</keyword>
<protein>
    <submittedName>
        <fullName evidence="1">Uncharacterized protein</fullName>
    </submittedName>
</protein>
<proteinExistence type="predicted"/>
<reference evidence="1" key="1">
    <citation type="submission" date="2019-12" db="EMBL/GenBank/DDBJ databases">
        <title>Actinomadura physcomitrii sp. nov., a novel actinomycete isolated from moss [Physcomitrium sphaericum (Ludw) Fuernr].</title>
        <authorList>
            <person name="Zhuang X."/>
        </authorList>
    </citation>
    <scope>NUCLEOTIDE SEQUENCE [LARGE SCALE GENOMIC DNA]</scope>
    <source>
        <strain evidence="1">LD22</strain>
    </source>
</reference>
<dbReference type="Proteomes" id="UP000462055">
    <property type="component" value="Unassembled WGS sequence"/>
</dbReference>
<gene>
    <name evidence="1" type="ORF">F8568_013015</name>
</gene>
<comment type="caution">
    <text evidence="1">The sequence shown here is derived from an EMBL/GenBank/DDBJ whole genome shotgun (WGS) entry which is preliminary data.</text>
</comment>
<sequence length="608" mass="64279">MADNWVETTAGDLRRWADERGEKIDGQGARLLLDLAAREMGLEGPDALTPAALRALLLEVFPDTVVAGADEVPSVLDTLRAIAAFLGDTGAVTAERAAELAAEIDRLGPEFTEVVAATDDAERQVAAEVVAGLMEADGVPLDDQDAVEEWMRGFEALPDEERYARAEEYLRRTEDLVVPPVRLAPAADLAEAARRCGLTAEVRALAEWTGERALTELDELTAADAEAAVAALGLATPRRLPDVEVGDQTDLPELDRLWWAATEAEVIRAEGGKAAPGPALPDLGSGDDERVLRAWLRLLDSVAVPDHDPSDGLDAIELVQNELTGVLIHLYEQEEPATPAELADALLGHVAEAYEISDERSLAEAVRDALDLELADLARWGVVEPAGDGGRALTPLGVWGVRELLLADGFTAPVVGELAGASAAELVAGLAWHRPETADEEIDGWLASHDVKDAAADLLDVMRGGGPGARNLAAAVLHRVGPEAAPVVRAAREHPLVSPYAALWLNAAGDPAGRELSRAEYLWVFVDTVAGMLETAEPAEAVEAALVDAPPGAEMREMVDELWRTDHPGVAEVLEALGDHHPDKATAKAARTAAYKARSARAAGSGGV</sequence>
<dbReference type="EMBL" id="WBMS02000008">
    <property type="protein sequence ID" value="MWA01288.1"/>
    <property type="molecule type" value="Genomic_DNA"/>
</dbReference>